<protein>
    <submittedName>
        <fullName evidence="2">Uncharacterized protein</fullName>
    </submittedName>
</protein>
<sequence>MSTTEGKAPSPSRSKSVPSKADPPPINRYGNGNVNRSLLLLEKVKPLPLMDRKRHCGPKLNTQQRLFGPSTSVKSSPKRSDTFKSSIFDATPPKSPAKTPKKQIPVAIRNPITGEIKMPASIATN</sequence>
<evidence type="ECO:0000313" key="1">
    <source>
        <dbReference type="Proteomes" id="UP000095286"/>
    </source>
</evidence>
<organism evidence="1 2">
    <name type="scientific">Rhabditophanes sp. KR3021</name>
    <dbReference type="NCBI Taxonomy" id="114890"/>
    <lineage>
        <taxon>Eukaryota</taxon>
        <taxon>Metazoa</taxon>
        <taxon>Ecdysozoa</taxon>
        <taxon>Nematoda</taxon>
        <taxon>Chromadorea</taxon>
        <taxon>Rhabditida</taxon>
        <taxon>Tylenchina</taxon>
        <taxon>Panagrolaimomorpha</taxon>
        <taxon>Strongyloidoidea</taxon>
        <taxon>Alloionematidae</taxon>
        <taxon>Rhabditophanes</taxon>
    </lineage>
</organism>
<dbReference type="WBParaSite" id="RSKR_0000279400.1">
    <property type="protein sequence ID" value="RSKR_0000279400.1"/>
    <property type="gene ID" value="RSKR_0000279400"/>
</dbReference>
<proteinExistence type="predicted"/>
<accession>A0AC35TNV9</accession>
<dbReference type="Proteomes" id="UP000095286">
    <property type="component" value="Unplaced"/>
</dbReference>
<evidence type="ECO:0000313" key="2">
    <source>
        <dbReference type="WBParaSite" id="RSKR_0000279400.1"/>
    </source>
</evidence>
<reference evidence="2" key="1">
    <citation type="submission" date="2016-11" db="UniProtKB">
        <authorList>
            <consortium name="WormBaseParasite"/>
        </authorList>
    </citation>
    <scope>IDENTIFICATION</scope>
    <source>
        <strain evidence="2">KR3021</strain>
    </source>
</reference>
<name>A0AC35TNV9_9BILA</name>